<comment type="caution">
    <text evidence="11">The sequence shown here is derived from an EMBL/GenBank/DDBJ whole genome shotgun (WGS) entry which is preliminary data.</text>
</comment>
<dbReference type="PANTHER" id="PTHR10937:SF0">
    <property type="entry name" value="GLUTAMINE--FRUCTOSE-6-PHOSPHATE TRANSAMINASE (ISOMERIZING)"/>
    <property type="match status" value="1"/>
</dbReference>
<keyword evidence="5 8" id="KW-0808">Transferase</keyword>
<evidence type="ECO:0000313" key="11">
    <source>
        <dbReference type="EMBL" id="MBN4066852.1"/>
    </source>
</evidence>
<organism evidence="11 12">
    <name type="scientific">Simkania negevensis</name>
    <dbReference type="NCBI Taxonomy" id="83561"/>
    <lineage>
        <taxon>Bacteria</taxon>
        <taxon>Pseudomonadati</taxon>
        <taxon>Chlamydiota</taxon>
        <taxon>Chlamydiia</taxon>
        <taxon>Parachlamydiales</taxon>
        <taxon>Simkaniaceae</taxon>
        <taxon>Simkania</taxon>
    </lineage>
</organism>
<dbReference type="InterPro" id="IPR001347">
    <property type="entry name" value="SIS_dom"/>
</dbReference>
<dbReference type="InterPro" id="IPR017932">
    <property type="entry name" value="GATase_2_dom"/>
</dbReference>
<protein>
    <recommendedName>
        <fullName evidence="3 8">Glutamine--fructose-6-phosphate aminotransferase [isomerizing]</fullName>
        <ecNumber evidence="2 8">2.6.1.16</ecNumber>
    </recommendedName>
    <alternativeName>
        <fullName evidence="8">D-fructose-6-phosphate amidotransferase</fullName>
    </alternativeName>
    <alternativeName>
        <fullName evidence="8">GFAT</fullName>
    </alternativeName>
    <alternativeName>
        <fullName evidence="8">Glucosamine-6-phosphate synthase</fullName>
    </alternativeName>
    <alternativeName>
        <fullName evidence="8">Hexosephosphate aminotransferase</fullName>
    </alternativeName>
    <alternativeName>
        <fullName evidence="8">L-glutamine--D-fructose-6-phosphate amidotransferase</fullName>
    </alternativeName>
</protein>
<dbReference type="SUPFAM" id="SSF53697">
    <property type="entry name" value="SIS domain"/>
    <property type="match status" value="1"/>
</dbReference>
<feature type="domain" description="Glutamine amidotransferase type-2" evidence="9">
    <location>
        <begin position="2"/>
        <end position="217"/>
    </location>
</feature>
<proteinExistence type="inferred from homology"/>
<keyword evidence="8" id="KW-0963">Cytoplasm</keyword>
<dbReference type="NCBIfam" id="NF001484">
    <property type="entry name" value="PRK00331.1"/>
    <property type="match status" value="1"/>
</dbReference>
<dbReference type="Gene3D" id="3.60.20.10">
    <property type="entry name" value="Glutamine Phosphoribosylpyrophosphate, subunit 1, domain 1"/>
    <property type="match status" value="1"/>
</dbReference>
<feature type="domain" description="SIS" evidence="10">
    <location>
        <begin position="288"/>
        <end position="433"/>
    </location>
</feature>
<feature type="domain" description="SIS" evidence="10">
    <location>
        <begin position="459"/>
        <end position="600"/>
    </location>
</feature>
<evidence type="ECO:0000313" key="12">
    <source>
        <dbReference type="Proteomes" id="UP000722121"/>
    </source>
</evidence>
<comment type="subunit">
    <text evidence="8">Homodimer.</text>
</comment>
<evidence type="ECO:0000256" key="3">
    <source>
        <dbReference type="ARBA" id="ARBA00016090"/>
    </source>
</evidence>
<gene>
    <name evidence="8 11" type="primary">glmS</name>
    <name evidence="11" type="ORF">JYU14_02085</name>
</gene>
<reference evidence="11 12" key="1">
    <citation type="submission" date="2021-02" db="EMBL/GenBank/DDBJ databases">
        <title>Activity-based single-cell genomes from oceanic crustal fluid captures similar information to metagenomic and metatranscriptomic surveys with orders of magnitude less sampling.</title>
        <authorList>
            <person name="D'Angelo T.S."/>
            <person name="Orcutt B.N."/>
        </authorList>
    </citation>
    <scope>NUCLEOTIDE SEQUENCE [LARGE SCALE GENOMIC DNA]</scope>
    <source>
        <strain evidence="11">AH-315-G07</strain>
    </source>
</reference>
<dbReference type="InterPro" id="IPR047084">
    <property type="entry name" value="GFAT_N"/>
</dbReference>
<dbReference type="InterPro" id="IPR005855">
    <property type="entry name" value="GFAT"/>
</dbReference>
<accession>A0ABS3ARV5</accession>
<evidence type="ECO:0000256" key="2">
    <source>
        <dbReference type="ARBA" id="ARBA00012916"/>
    </source>
</evidence>
<dbReference type="EMBL" id="JAFITR010000031">
    <property type="protein sequence ID" value="MBN4066852.1"/>
    <property type="molecule type" value="Genomic_DNA"/>
</dbReference>
<evidence type="ECO:0000256" key="8">
    <source>
        <dbReference type="HAMAP-Rule" id="MF_00164"/>
    </source>
</evidence>
<feature type="initiator methionine" description="Removed" evidence="8">
    <location>
        <position position="1"/>
    </location>
</feature>
<keyword evidence="4 8" id="KW-0032">Aminotransferase</keyword>
<keyword evidence="7" id="KW-0315">Glutamine amidotransferase</keyword>
<dbReference type="InterPro" id="IPR046348">
    <property type="entry name" value="SIS_dom_sf"/>
</dbReference>
<dbReference type="InterPro" id="IPR035466">
    <property type="entry name" value="GlmS/AgaS_SIS"/>
</dbReference>
<keyword evidence="12" id="KW-1185">Reference proteome</keyword>
<dbReference type="PROSITE" id="PS51278">
    <property type="entry name" value="GATASE_TYPE_2"/>
    <property type="match status" value="1"/>
</dbReference>
<comment type="function">
    <text evidence="8">Catalyzes the first step in hexosamine metabolism, converting fructose-6P into glucosamine-6P using glutamine as a nitrogen source.</text>
</comment>
<dbReference type="PANTHER" id="PTHR10937">
    <property type="entry name" value="GLUCOSAMINE--FRUCTOSE-6-PHOSPHATE AMINOTRANSFERASE, ISOMERIZING"/>
    <property type="match status" value="1"/>
</dbReference>
<dbReference type="PROSITE" id="PS51464">
    <property type="entry name" value="SIS"/>
    <property type="match status" value="2"/>
</dbReference>
<sequence length="610" mass="66747">MCGIFGYIGSKNAVDVCIEGLRKLEYRGYDSSGIAGVHTGKLVVSKAVGKIDNMEKTVREKKISLDVAVAHTRWATHGKPSENNAHPHLDHTKKLAVVHNGIIENYAALQKELEAEGIPFSTETDSEVIAQLISYHYNGDLLNTVQKIFPMLQGSLAVVVLHQDHPEQLVAATKESPLVIGLGDAETFVASDSHAFSIHTRQVIFLGHAEVASIERGCVRLFNESADELHPSTRLSEVDLHNVVSEKNGYEHYMLKEIFEQSQTLRHSLLSRFDDEYGTAIFEGLDLDAKDLLAIKRIVIVACGTSWHAGLFAAYLIENQARIPVQVEIASEYRYKNPIVQDSTLAIAISQSGETADTLAAVRELKARGAKVIGICNVQGSTLAREADGTLFLRAGPEIGVASTKAFTSNLVVLALLSLLLSRTSHMSERDGKAFLEELKKLPGQVEEVLKSVKTIAAVAKEYARYDNFFFLGRRFMFPVALEGALKLKEISYVNANGYPAGEMKHGPIALINEECPTIAFCCDSLTYPKMISNLMEIKARNGRILAIAFEGAEGIENVADDVLYIPKTVDELAAVPASVVAQLLAYHLAHTRGTEIDQPRNLAKSVTVE</sequence>
<feature type="active site" description="For Fru-6P isomerization activity" evidence="8">
    <location>
        <position position="605"/>
    </location>
</feature>
<keyword evidence="6" id="KW-0677">Repeat</keyword>
<dbReference type="HAMAP" id="MF_00164">
    <property type="entry name" value="GlmS"/>
    <property type="match status" value="1"/>
</dbReference>
<dbReference type="Proteomes" id="UP000722121">
    <property type="component" value="Unassembled WGS sequence"/>
</dbReference>
<dbReference type="CDD" id="cd05008">
    <property type="entry name" value="SIS_GlmS_GlmD_1"/>
    <property type="match status" value="1"/>
</dbReference>
<feature type="active site" description="Nucleophile; for GATase activity" evidence="8">
    <location>
        <position position="2"/>
    </location>
</feature>
<evidence type="ECO:0000256" key="4">
    <source>
        <dbReference type="ARBA" id="ARBA00022576"/>
    </source>
</evidence>
<dbReference type="Gene3D" id="3.40.50.10490">
    <property type="entry name" value="Glucose-6-phosphate isomerase like protein, domain 1"/>
    <property type="match status" value="2"/>
</dbReference>
<dbReference type="Pfam" id="PF01380">
    <property type="entry name" value="SIS"/>
    <property type="match status" value="2"/>
</dbReference>
<dbReference type="InterPro" id="IPR035490">
    <property type="entry name" value="GlmS/FrlB_SIS"/>
</dbReference>
<name>A0ABS3ARV5_9BACT</name>
<comment type="catalytic activity">
    <reaction evidence="1 8">
        <text>D-fructose 6-phosphate + L-glutamine = D-glucosamine 6-phosphate + L-glutamate</text>
        <dbReference type="Rhea" id="RHEA:13237"/>
        <dbReference type="ChEBI" id="CHEBI:29985"/>
        <dbReference type="ChEBI" id="CHEBI:58359"/>
        <dbReference type="ChEBI" id="CHEBI:58725"/>
        <dbReference type="ChEBI" id="CHEBI:61527"/>
        <dbReference type="EC" id="2.6.1.16"/>
    </reaction>
</comment>
<dbReference type="CDD" id="cd05009">
    <property type="entry name" value="SIS_GlmS_GlmD_2"/>
    <property type="match status" value="1"/>
</dbReference>
<dbReference type="NCBIfam" id="TIGR01135">
    <property type="entry name" value="glmS"/>
    <property type="match status" value="1"/>
</dbReference>
<evidence type="ECO:0000256" key="7">
    <source>
        <dbReference type="ARBA" id="ARBA00022962"/>
    </source>
</evidence>
<dbReference type="InterPro" id="IPR029055">
    <property type="entry name" value="Ntn_hydrolases_N"/>
</dbReference>
<evidence type="ECO:0000256" key="1">
    <source>
        <dbReference type="ARBA" id="ARBA00001031"/>
    </source>
</evidence>
<dbReference type="EC" id="2.6.1.16" evidence="2 8"/>
<dbReference type="GO" id="GO:0004360">
    <property type="term" value="F:glutamine-fructose-6-phosphate transaminase (isomerizing) activity"/>
    <property type="evidence" value="ECO:0007669"/>
    <property type="project" value="UniProtKB-EC"/>
</dbReference>
<evidence type="ECO:0000259" key="9">
    <source>
        <dbReference type="PROSITE" id="PS51278"/>
    </source>
</evidence>
<comment type="subcellular location">
    <subcellularLocation>
        <location evidence="8">Cytoplasm</location>
    </subcellularLocation>
</comment>
<evidence type="ECO:0000259" key="10">
    <source>
        <dbReference type="PROSITE" id="PS51464"/>
    </source>
</evidence>
<dbReference type="CDD" id="cd00714">
    <property type="entry name" value="GFAT"/>
    <property type="match status" value="1"/>
</dbReference>
<dbReference type="SUPFAM" id="SSF56235">
    <property type="entry name" value="N-terminal nucleophile aminohydrolases (Ntn hydrolases)"/>
    <property type="match status" value="1"/>
</dbReference>
<evidence type="ECO:0000256" key="5">
    <source>
        <dbReference type="ARBA" id="ARBA00022679"/>
    </source>
</evidence>
<evidence type="ECO:0000256" key="6">
    <source>
        <dbReference type="ARBA" id="ARBA00022737"/>
    </source>
</evidence>
<dbReference type="Pfam" id="PF13522">
    <property type="entry name" value="GATase_6"/>
    <property type="match status" value="1"/>
</dbReference>